<dbReference type="Pfam" id="PF08264">
    <property type="entry name" value="Anticodon_1"/>
    <property type="match status" value="1"/>
</dbReference>
<comment type="caution">
    <text evidence="11">The sequence shown here is derived from an EMBL/GenBank/DDBJ whole genome shotgun (WGS) entry which is preliminary data.</text>
</comment>
<dbReference type="PANTHER" id="PTHR42780">
    <property type="entry name" value="SOLEUCYL-TRNA SYNTHETASE"/>
    <property type="match status" value="1"/>
</dbReference>
<evidence type="ECO:0000256" key="6">
    <source>
        <dbReference type="ARBA" id="ARBA00048359"/>
    </source>
</evidence>
<dbReference type="InterPro" id="IPR009080">
    <property type="entry name" value="tRNAsynth_Ia_anticodon-bd"/>
</dbReference>
<dbReference type="Pfam" id="PF23567">
    <property type="entry name" value="Ubiquitin_IARS1"/>
    <property type="match status" value="1"/>
</dbReference>
<dbReference type="InterPro" id="IPR057033">
    <property type="entry name" value="Ubiquitin_IARS1"/>
</dbReference>
<evidence type="ECO:0000256" key="5">
    <source>
        <dbReference type="ARBA" id="ARBA00023146"/>
    </source>
</evidence>
<dbReference type="PANTHER" id="PTHR42780:SF1">
    <property type="entry name" value="ISOLEUCINE--TRNA LIGASE, CYTOPLASMIC"/>
    <property type="match status" value="1"/>
</dbReference>
<dbReference type="InterPro" id="IPR023586">
    <property type="entry name" value="Ile-tRNA-ligase_type2"/>
</dbReference>
<dbReference type="FunFam" id="3.40.50.620:FF:000133">
    <property type="entry name" value="Isoleucyl-tRNA synthetase, cytoplasmic"/>
    <property type="match status" value="1"/>
</dbReference>
<dbReference type="AlphaFoldDB" id="A0AA35R1X5"/>
<dbReference type="GO" id="GO:0005524">
    <property type="term" value="F:ATP binding"/>
    <property type="evidence" value="ECO:0007669"/>
    <property type="project" value="UniProtKB-KW"/>
</dbReference>
<dbReference type="Gene3D" id="1.10.730.10">
    <property type="entry name" value="Isoleucyl-tRNA Synthetase, Domain 1"/>
    <property type="match status" value="1"/>
</dbReference>
<dbReference type="GO" id="GO:0004822">
    <property type="term" value="F:isoleucine-tRNA ligase activity"/>
    <property type="evidence" value="ECO:0007669"/>
    <property type="project" value="UniProtKB-EC"/>
</dbReference>
<proteinExistence type="predicted"/>
<dbReference type="Gene3D" id="3.40.50.620">
    <property type="entry name" value="HUPs"/>
    <property type="match status" value="1"/>
</dbReference>
<organism evidence="11 12">
    <name type="scientific">Geodia barretti</name>
    <name type="common">Barrett's horny sponge</name>
    <dbReference type="NCBI Taxonomy" id="519541"/>
    <lineage>
        <taxon>Eukaryota</taxon>
        <taxon>Metazoa</taxon>
        <taxon>Porifera</taxon>
        <taxon>Demospongiae</taxon>
        <taxon>Heteroscleromorpha</taxon>
        <taxon>Tetractinellida</taxon>
        <taxon>Astrophorina</taxon>
        <taxon>Geodiidae</taxon>
        <taxon>Geodia</taxon>
    </lineage>
</organism>
<dbReference type="InterPro" id="IPR014729">
    <property type="entry name" value="Rossmann-like_a/b/a_fold"/>
</dbReference>
<evidence type="ECO:0000259" key="8">
    <source>
        <dbReference type="Pfam" id="PF00133"/>
    </source>
</evidence>
<dbReference type="SUPFAM" id="SSF47323">
    <property type="entry name" value="Anticodon-binding domain of a subclass of class I aminoacyl-tRNA synthetases"/>
    <property type="match status" value="1"/>
</dbReference>
<accession>A0AA35R1X5</accession>
<feature type="non-terminal residue" evidence="11">
    <location>
        <position position="1"/>
    </location>
</feature>
<gene>
    <name evidence="11" type="ORF">GBAR_LOCUS3107</name>
</gene>
<feature type="domain" description="Methionyl/Valyl/Leucyl/Isoleucyl-tRNA synthetase anticodon-binding" evidence="9">
    <location>
        <begin position="413"/>
        <end position="506"/>
    </location>
</feature>
<dbReference type="CDD" id="cd00818">
    <property type="entry name" value="IleRS_core"/>
    <property type="match status" value="1"/>
</dbReference>
<dbReference type="CDD" id="cd07961">
    <property type="entry name" value="Anticodon_Ia_Ile_ABEc"/>
    <property type="match status" value="1"/>
</dbReference>
<keyword evidence="2" id="KW-0547">Nucleotide-binding</keyword>
<keyword evidence="4" id="KW-0648">Protein biosynthesis</keyword>
<evidence type="ECO:0000313" key="12">
    <source>
        <dbReference type="Proteomes" id="UP001174909"/>
    </source>
</evidence>
<dbReference type="GO" id="GO:0006428">
    <property type="term" value="P:isoleucyl-tRNA aminoacylation"/>
    <property type="evidence" value="ECO:0007669"/>
    <property type="project" value="TreeGrafter"/>
</dbReference>
<dbReference type="GO" id="GO:0000049">
    <property type="term" value="F:tRNA binding"/>
    <property type="evidence" value="ECO:0007669"/>
    <property type="project" value="InterPro"/>
</dbReference>
<reference evidence="11" key="1">
    <citation type="submission" date="2023-03" db="EMBL/GenBank/DDBJ databases">
        <authorList>
            <person name="Steffen K."/>
            <person name="Cardenas P."/>
        </authorList>
    </citation>
    <scope>NUCLEOTIDE SEQUENCE</scope>
</reference>
<dbReference type="InterPro" id="IPR033709">
    <property type="entry name" value="Anticodon_Ile_ABEc"/>
</dbReference>
<dbReference type="Pfam" id="PF00133">
    <property type="entry name" value="tRNA-synt_1"/>
    <property type="match status" value="1"/>
</dbReference>
<dbReference type="EMBL" id="CASHTH010000427">
    <property type="protein sequence ID" value="CAI8001067.1"/>
    <property type="molecule type" value="Genomic_DNA"/>
</dbReference>
<evidence type="ECO:0000256" key="3">
    <source>
        <dbReference type="ARBA" id="ARBA00022840"/>
    </source>
</evidence>
<name>A0AA35R1X5_GEOBA</name>
<evidence type="ECO:0000256" key="7">
    <source>
        <dbReference type="SAM" id="MobiDB-lite"/>
    </source>
</evidence>
<feature type="domain" description="Aminoacyl-tRNA synthetase class Ia" evidence="8">
    <location>
        <begin position="51"/>
        <end position="281"/>
    </location>
</feature>
<evidence type="ECO:0000256" key="2">
    <source>
        <dbReference type="ARBA" id="ARBA00022741"/>
    </source>
</evidence>
<feature type="region of interest" description="Disordered" evidence="7">
    <location>
        <begin position="379"/>
        <end position="399"/>
    </location>
</feature>
<evidence type="ECO:0000256" key="1">
    <source>
        <dbReference type="ARBA" id="ARBA00022598"/>
    </source>
</evidence>
<evidence type="ECO:0000256" key="4">
    <source>
        <dbReference type="ARBA" id="ARBA00022917"/>
    </source>
</evidence>
<dbReference type="InterPro" id="IPR002300">
    <property type="entry name" value="aa-tRNA-synth_Ia"/>
</dbReference>
<keyword evidence="1 11" id="KW-0436">Ligase</keyword>
<comment type="catalytic activity">
    <reaction evidence="6">
        <text>tRNA(Ile) + L-isoleucine + ATP = L-isoleucyl-tRNA(Ile) + AMP + diphosphate</text>
        <dbReference type="Rhea" id="RHEA:11060"/>
        <dbReference type="Rhea" id="RHEA-COMP:9666"/>
        <dbReference type="Rhea" id="RHEA-COMP:9695"/>
        <dbReference type="ChEBI" id="CHEBI:30616"/>
        <dbReference type="ChEBI" id="CHEBI:33019"/>
        <dbReference type="ChEBI" id="CHEBI:58045"/>
        <dbReference type="ChEBI" id="CHEBI:78442"/>
        <dbReference type="ChEBI" id="CHEBI:78528"/>
        <dbReference type="ChEBI" id="CHEBI:456215"/>
        <dbReference type="EC" id="6.1.1.5"/>
    </reaction>
</comment>
<evidence type="ECO:0000313" key="11">
    <source>
        <dbReference type="EMBL" id="CAI8001067.1"/>
    </source>
</evidence>
<dbReference type="Pfam" id="PF19302">
    <property type="entry name" value="DUF5915"/>
    <property type="match status" value="1"/>
</dbReference>
<keyword evidence="5" id="KW-0030">Aminoacyl-tRNA synthetase</keyword>
<protein>
    <submittedName>
        <fullName evidence="11">Isoleucine--tRNA ligase, cytoplasmic</fullName>
    </submittedName>
</protein>
<evidence type="ECO:0000259" key="10">
    <source>
        <dbReference type="Pfam" id="PF23567"/>
    </source>
</evidence>
<dbReference type="InterPro" id="IPR013155">
    <property type="entry name" value="M/V/L/I-tRNA-synth_anticd-bd"/>
</dbReference>
<keyword evidence="3" id="KW-0067">ATP-binding</keyword>
<dbReference type="SUPFAM" id="SSF52374">
    <property type="entry name" value="Nucleotidylyl transferase"/>
    <property type="match status" value="1"/>
</dbReference>
<sequence length="834" mass="94397">LTATHSAGGLIPIPPLHSNRIFQYFLLFPLNRYFNIISIVFLINRSETPLIYRAVPSWFIRVEMIVQQLLENNNKCYWVPEFVQAKRFANWLTNARDWAVSRNRYWGTPIPIWASEDFSEVVCVGSVEELEQLSGVRVSDLHRENVDHITIPSCRGNGVLKRVSEVFDCWFESGSMPYAQSHYPFENKKVFETTFPADFIAEGVDQTRGWFYTLLVVSTALFNKPPYKNLIVNGLVLASNGQKMSKRLKNYPDPMNVVKDYGADALRLYLVNSPVVRAESLRFQEKGVKDVVKDVFLPWFNAYRFLIQNVLRLKQEEGISFVHTADFSPANTMDRWIISFTQSLVFFMKEEMAKYRLYYCGSSTGEIHRPVDKLVRPVQQETNQGAASRETETRCELPSDDVQQGELGKHECLDSMHTLFSVLYSMTRMLAPFTPFLTEHMFQNLRHLLPWELNDSNASLHYIMMPKPRPDLIDKEIERAVSLMQSVVETGRYIRDKVVVPIKFPLPEVVVIHRDPGSHDDLKKLENYILEISYAVAESLSSRYHAHASGTLLVLLDATPSQEMVDEGVAREVINKIQKLRKKAGLQPRDAVEVLYKVGGEGGGASLTRVIENHREYIETTTKGPVNPWTSTSDLSHKIVEEEQKMKGLADVMLHLWIIPKPESSSGTNSIPLVDPVPNGDGPIPVCRYVNLVLFLPPGPTLRPAGLLATLLLENPVGENILTLNQLKTEVCNLLKSYLNRDLHIWVVAGGNTEPVTSSCDLLSLHRQTCTSVRRSGPLPVDCGFPPTEPLTPFSKFVDVTLDNGRQATVMLENPKGVKIIAEKDAKIVAKQLF</sequence>
<dbReference type="Proteomes" id="UP001174909">
    <property type="component" value="Unassembled WGS sequence"/>
</dbReference>
<evidence type="ECO:0000259" key="9">
    <source>
        <dbReference type="Pfam" id="PF08264"/>
    </source>
</evidence>
<feature type="domain" description="Isoleucine--tRNA ligase cytoplasmic ubiquitin-like" evidence="10">
    <location>
        <begin position="685"/>
        <end position="771"/>
    </location>
</feature>
<keyword evidence="12" id="KW-1185">Reference proteome</keyword>